<proteinExistence type="predicted"/>
<sequence>MQLWEEILGSCKKIWEDLSEYCPGEEECGFLGSQRPLYYASESGNSEMIEWVEEKLGDKADERILLECIWSKQEDLALWLLENREFSVTEISLSVAQEDDSFCPRVLEKLKEKDIGE</sequence>
<name>V9SDM6_9VIRU</name>
<accession>V9SDM6</accession>
<dbReference type="Proteomes" id="UP000232615">
    <property type="component" value="Segment"/>
</dbReference>
<evidence type="ECO:0000313" key="2">
    <source>
        <dbReference type="Proteomes" id="UP000232615"/>
    </source>
</evidence>
<dbReference type="SUPFAM" id="SSF140860">
    <property type="entry name" value="Pseudo ankyrin repeat-like"/>
    <property type="match status" value="1"/>
</dbReference>
<organism evidence="1 2">
    <name type="scientific">Tunisvirus fontaine2</name>
    <dbReference type="NCBI Taxonomy" id="1421067"/>
    <lineage>
        <taxon>Viruses</taxon>
        <taxon>Varidnaviria</taxon>
        <taxon>Bamfordvirae</taxon>
        <taxon>Nucleocytoviricota</taxon>
        <taxon>Megaviricetes</taxon>
        <taxon>Pimascovirales</taxon>
        <taxon>Pimascovirales incertae sedis</taxon>
        <taxon>Marseilleviridae</taxon>
        <taxon>Losannavirus</taxon>
        <taxon>Losannavirus tunisense</taxon>
    </lineage>
</organism>
<protein>
    <recommendedName>
        <fullName evidence="3">Ankyrin repeat-containing protein</fullName>
    </recommendedName>
</protein>
<evidence type="ECO:0000313" key="1">
    <source>
        <dbReference type="EMBL" id="AHC54998.1"/>
    </source>
</evidence>
<evidence type="ECO:0008006" key="3">
    <source>
        <dbReference type="Google" id="ProtNLM"/>
    </source>
</evidence>
<reference evidence="1 2" key="1">
    <citation type="journal article" date="2014" name="Arch. Virol.">
        <title>Complete genome sequence of Tunisvirus, a new member of the proposed family Marseilleviridae.</title>
        <authorList>
            <person name="Aherfi S."/>
            <person name="Boughalmi M."/>
            <person name="Pagnier I."/>
            <person name="Fournous G."/>
            <person name="La Scola B."/>
            <person name="Raoult D."/>
            <person name="Colson P."/>
        </authorList>
    </citation>
    <scope>NUCLEOTIDE SEQUENCE [LARGE SCALE GENOMIC DNA]</scope>
    <source>
        <strain evidence="1 2">U484</strain>
    </source>
</reference>
<keyword evidence="2" id="KW-1185">Reference proteome</keyword>
<dbReference type="EMBL" id="KF483846">
    <property type="protein sequence ID" value="AHC54998.1"/>
    <property type="molecule type" value="Genomic_DNA"/>
</dbReference>
<gene>
    <name evidence="1" type="ORF">TNS_ORF280</name>
</gene>